<dbReference type="Proteomes" id="UP000053268">
    <property type="component" value="Unassembled WGS sequence"/>
</dbReference>
<dbReference type="InterPro" id="IPR009348">
    <property type="entry name" value="NPR2-like"/>
</dbReference>
<dbReference type="AlphaFoldDB" id="A0A194PG93"/>
<dbReference type="GO" id="GO:0010508">
    <property type="term" value="P:positive regulation of autophagy"/>
    <property type="evidence" value="ECO:0007669"/>
    <property type="project" value="TreeGrafter"/>
</dbReference>
<dbReference type="GO" id="GO:1990130">
    <property type="term" value="C:GATOR1 complex"/>
    <property type="evidence" value="ECO:0007669"/>
    <property type="project" value="TreeGrafter"/>
</dbReference>
<dbReference type="STRING" id="66420.A0A194PG93"/>
<dbReference type="GO" id="GO:0005774">
    <property type="term" value="C:vacuolar membrane"/>
    <property type="evidence" value="ECO:0007669"/>
    <property type="project" value="TreeGrafter"/>
</dbReference>
<dbReference type="GO" id="GO:0005096">
    <property type="term" value="F:GTPase activator activity"/>
    <property type="evidence" value="ECO:0007669"/>
    <property type="project" value="TreeGrafter"/>
</dbReference>
<name>A0A194PG93_PAPXU</name>
<proteinExistence type="inferred from homology"/>
<dbReference type="PANTHER" id="PTHR12991">
    <property type="entry name" value="NITROGEN PERMEASE REGULATOR 2/TUMOR SUPPRESSOR CANDIDATE 4"/>
    <property type="match status" value="1"/>
</dbReference>
<keyword evidence="4" id="KW-1185">Reference proteome</keyword>
<sequence length="511" mass="58518">METRYYEGCGREGPIRCIFLGEFHAVAGPKIACQFPEDFISKDLFDSLSTYIIPKPILQKKNITFNAPAHKILGYPIYLKSPRYPRNVYVFNLCFVCDNWSRTVQYEPVVKKLGEHLFPEDFISKDLFDSLSTYIIPKPILQKKNITFNAPAHKILGYPIYLKSPRYPRNVYVFNLCFVCDNWSRTVQYEPVVKKLGEHLITLEEESAFVSGGSSRLPTFLAHLLYDLNTYRKTTVTEGDTIIHVKVTEIRDDPSTVNDHDVPVLVASIGLPRPGTSSNPGEEPDSTSREDLRDELEDQLPMEIYTNSNWDLTTKQLLPYINGYYHVAKIAAKVNVEKTLVKACIQNLLYYGVVKLIPLLKFSNMYRATAKINRIKTDLELQKACLSFIQVKGRRKPRIEEVLVVLSLLQQGTSLRAVNERFHTICRFARFDVRNLIVFSQMHGLIRCLKRYPTYTRGRSRSTSFGPEVKALQKLFTGERCTDEICCLTSIDIPTLETVIEEDPNVAVILC</sequence>
<organism evidence="3 4">
    <name type="scientific">Papilio xuthus</name>
    <name type="common">Asian swallowtail butterfly</name>
    <dbReference type="NCBI Taxonomy" id="66420"/>
    <lineage>
        <taxon>Eukaryota</taxon>
        <taxon>Metazoa</taxon>
        <taxon>Ecdysozoa</taxon>
        <taxon>Arthropoda</taxon>
        <taxon>Hexapoda</taxon>
        <taxon>Insecta</taxon>
        <taxon>Pterygota</taxon>
        <taxon>Neoptera</taxon>
        <taxon>Endopterygota</taxon>
        <taxon>Lepidoptera</taxon>
        <taxon>Glossata</taxon>
        <taxon>Ditrysia</taxon>
        <taxon>Papilionoidea</taxon>
        <taxon>Papilionidae</taxon>
        <taxon>Papilioninae</taxon>
        <taxon>Papilio</taxon>
    </lineage>
</organism>
<evidence type="ECO:0000313" key="4">
    <source>
        <dbReference type="Proteomes" id="UP000053268"/>
    </source>
</evidence>
<evidence type="ECO:0000256" key="1">
    <source>
        <dbReference type="ARBA" id="ARBA00008433"/>
    </source>
</evidence>
<gene>
    <name evidence="3" type="ORF">RR46_08474</name>
</gene>
<dbReference type="PANTHER" id="PTHR12991:SF10">
    <property type="entry name" value="GATOR COMPLEX PROTEIN NPRL2"/>
    <property type="match status" value="1"/>
</dbReference>
<feature type="region of interest" description="Disordered" evidence="2">
    <location>
        <begin position="269"/>
        <end position="292"/>
    </location>
</feature>
<protein>
    <submittedName>
        <fullName evidence="3">Nitrogen permease regulator 2-like protein</fullName>
    </submittedName>
</protein>
<accession>A0A194PG93</accession>
<dbReference type="EMBL" id="KQ459605">
    <property type="protein sequence ID" value="KPI92048.1"/>
    <property type="molecule type" value="Genomic_DNA"/>
</dbReference>
<dbReference type="GO" id="GO:0034198">
    <property type="term" value="P:cellular response to amino acid starvation"/>
    <property type="evidence" value="ECO:0007669"/>
    <property type="project" value="TreeGrafter"/>
</dbReference>
<evidence type="ECO:0000313" key="3">
    <source>
        <dbReference type="EMBL" id="KPI92048.1"/>
    </source>
</evidence>
<reference evidence="3 4" key="1">
    <citation type="journal article" date="2015" name="Nat. Commun.">
        <title>Outbred genome sequencing and CRISPR/Cas9 gene editing in butterflies.</title>
        <authorList>
            <person name="Li X."/>
            <person name="Fan D."/>
            <person name="Zhang W."/>
            <person name="Liu G."/>
            <person name="Zhang L."/>
            <person name="Zhao L."/>
            <person name="Fang X."/>
            <person name="Chen L."/>
            <person name="Dong Y."/>
            <person name="Chen Y."/>
            <person name="Ding Y."/>
            <person name="Zhao R."/>
            <person name="Feng M."/>
            <person name="Zhu Y."/>
            <person name="Feng Y."/>
            <person name="Jiang X."/>
            <person name="Zhu D."/>
            <person name="Xiang H."/>
            <person name="Feng X."/>
            <person name="Li S."/>
            <person name="Wang J."/>
            <person name="Zhang G."/>
            <person name="Kronforst M.R."/>
            <person name="Wang W."/>
        </authorList>
    </citation>
    <scope>NUCLEOTIDE SEQUENCE [LARGE SCALE GENOMIC DNA]</scope>
    <source>
        <strain evidence="3">Ya'a_city_454_Px</strain>
        <tissue evidence="3">Whole body</tissue>
    </source>
</reference>
<evidence type="ECO:0000256" key="2">
    <source>
        <dbReference type="SAM" id="MobiDB-lite"/>
    </source>
</evidence>
<dbReference type="Pfam" id="PF06218">
    <property type="entry name" value="NPR2"/>
    <property type="match status" value="3"/>
</dbReference>
<dbReference type="GO" id="GO:1904262">
    <property type="term" value="P:negative regulation of TORC1 signaling"/>
    <property type="evidence" value="ECO:0007669"/>
    <property type="project" value="TreeGrafter"/>
</dbReference>
<comment type="similarity">
    <text evidence="1">Belongs to the NPR2 family.</text>
</comment>